<accession>A0A9D1SIE9</accession>
<sequence>ALTACNNDKDNVPTVESISAKLAKDVSYSVGDTFDIEDVVVTCKMSDGTSKAVTTFAAIEYSFAGENVLDESGKFAAATTDTPYTLNLSFAGKTTTLSIAVGA</sequence>
<dbReference type="EMBL" id="DVNF01000154">
    <property type="protein sequence ID" value="HIU60787.1"/>
    <property type="molecule type" value="Genomic_DNA"/>
</dbReference>
<dbReference type="Proteomes" id="UP000824094">
    <property type="component" value="Unassembled WGS sequence"/>
</dbReference>
<reference evidence="2" key="1">
    <citation type="submission" date="2020-10" db="EMBL/GenBank/DDBJ databases">
        <authorList>
            <person name="Gilroy R."/>
        </authorList>
    </citation>
    <scope>NUCLEOTIDE SEQUENCE</scope>
    <source>
        <strain evidence="2">18911</strain>
    </source>
</reference>
<protein>
    <submittedName>
        <fullName evidence="2">Bacterial Ig-like domain-containing protein</fullName>
    </submittedName>
</protein>
<comment type="caution">
    <text evidence="2">The sequence shown here is derived from an EMBL/GenBank/DDBJ whole genome shotgun (WGS) entry which is preliminary data.</text>
</comment>
<evidence type="ECO:0000313" key="3">
    <source>
        <dbReference type="Proteomes" id="UP000824094"/>
    </source>
</evidence>
<feature type="non-terminal residue" evidence="2">
    <location>
        <position position="1"/>
    </location>
</feature>
<evidence type="ECO:0000259" key="1">
    <source>
        <dbReference type="Pfam" id="PF07523"/>
    </source>
</evidence>
<evidence type="ECO:0000313" key="2">
    <source>
        <dbReference type="EMBL" id="HIU60787.1"/>
    </source>
</evidence>
<proteinExistence type="predicted"/>
<name>A0A9D1SIE9_9FIRM</name>
<gene>
    <name evidence="2" type="ORF">IAB05_05295</name>
</gene>
<dbReference type="InterPro" id="IPR022038">
    <property type="entry name" value="Ig-like_bact"/>
</dbReference>
<dbReference type="Pfam" id="PF07523">
    <property type="entry name" value="Big_3"/>
    <property type="match status" value="1"/>
</dbReference>
<reference evidence="2" key="2">
    <citation type="journal article" date="2021" name="PeerJ">
        <title>Extensive microbial diversity within the chicken gut microbiome revealed by metagenomics and culture.</title>
        <authorList>
            <person name="Gilroy R."/>
            <person name="Ravi A."/>
            <person name="Getino M."/>
            <person name="Pursley I."/>
            <person name="Horton D.L."/>
            <person name="Alikhan N.F."/>
            <person name="Baker D."/>
            <person name="Gharbi K."/>
            <person name="Hall N."/>
            <person name="Watson M."/>
            <person name="Adriaenssens E.M."/>
            <person name="Foster-Nyarko E."/>
            <person name="Jarju S."/>
            <person name="Secka A."/>
            <person name="Antonio M."/>
            <person name="Oren A."/>
            <person name="Chaudhuri R.R."/>
            <person name="La Ragione R."/>
            <person name="Hildebrand F."/>
            <person name="Pallen M.J."/>
        </authorList>
    </citation>
    <scope>NUCLEOTIDE SEQUENCE</scope>
    <source>
        <strain evidence="2">18911</strain>
    </source>
</reference>
<dbReference type="Gene3D" id="2.60.40.3630">
    <property type="match status" value="1"/>
</dbReference>
<feature type="domain" description="Ig-like" evidence="1">
    <location>
        <begin position="23"/>
        <end position="101"/>
    </location>
</feature>
<organism evidence="2 3">
    <name type="scientific">Candidatus Stercoripulliclostridium merdigallinarum</name>
    <dbReference type="NCBI Taxonomy" id="2840951"/>
    <lineage>
        <taxon>Bacteria</taxon>
        <taxon>Bacillati</taxon>
        <taxon>Bacillota</taxon>
        <taxon>Clostridia</taxon>
        <taxon>Eubacteriales</taxon>
        <taxon>Candidatus Stercoripulliclostridium</taxon>
    </lineage>
</organism>
<dbReference type="AlphaFoldDB" id="A0A9D1SIE9"/>